<dbReference type="CDD" id="cd16144">
    <property type="entry name" value="ARS_like"/>
    <property type="match status" value="1"/>
</dbReference>
<proteinExistence type="inferred from homology"/>
<protein>
    <submittedName>
        <fullName evidence="8">Sulfatase</fullName>
    </submittedName>
</protein>
<dbReference type="Gene3D" id="3.40.720.10">
    <property type="entry name" value="Alkaline Phosphatase, subunit A"/>
    <property type="match status" value="1"/>
</dbReference>
<dbReference type="PROSITE" id="PS51257">
    <property type="entry name" value="PROKAR_LIPOPROTEIN"/>
    <property type="match status" value="1"/>
</dbReference>
<dbReference type="GO" id="GO:0046872">
    <property type="term" value="F:metal ion binding"/>
    <property type="evidence" value="ECO:0007669"/>
    <property type="project" value="UniProtKB-KW"/>
</dbReference>
<reference evidence="8 9" key="1">
    <citation type="submission" date="2019-05" db="EMBL/GenBank/DDBJ databases">
        <title>Genome sequencing of F202Z8.</title>
        <authorList>
            <person name="Kwon Y.M."/>
        </authorList>
    </citation>
    <scope>NUCLEOTIDE SEQUENCE [LARGE SCALE GENOMIC DNA]</scope>
    <source>
        <strain evidence="8 9">F202Z8</strain>
    </source>
</reference>
<keyword evidence="4" id="KW-0732">Signal</keyword>
<evidence type="ECO:0000256" key="2">
    <source>
        <dbReference type="ARBA" id="ARBA00008779"/>
    </source>
</evidence>
<comment type="similarity">
    <text evidence="2">Belongs to the sulfatase family.</text>
</comment>
<name>A0A5B7SQ52_9FLAO</name>
<dbReference type="AlphaFoldDB" id="A0A5B7SQ52"/>
<dbReference type="InterPro" id="IPR024607">
    <property type="entry name" value="Sulfatase_CS"/>
</dbReference>
<keyword evidence="9" id="KW-1185">Reference proteome</keyword>
<evidence type="ECO:0000256" key="6">
    <source>
        <dbReference type="ARBA" id="ARBA00022837"/>
    </source>
</evidence>
<dbReference type="Proteomes" id="UP000310017">
    <property type="component" value="Chromosome"/>
</dbReference>
<evidence type="ECO:0000313" key="9">
    <source>
        <dbReference type="Proteomes" id="UP000310017"/>
    </source>
</evidence>
<dbReference type="Gene3D" id="3.30.1120.10">
    <property type="match status" value="1"/>
</dbReference>
<evidence type="ECO:0000256" key="4">
    <source>
        <dbReference type="ARBA" id="ARBA00022729"/>
    </source>
</evidence>
<dbReference type="PANTHER" id="PTHR42693:SF42">
    <property type="entry name" value="ARYLSULFATASE G"/>
    <property type="match status" value="1"/>
</dbReference>
<dbReference type="InterPro" id="IPR017850">
    <property type="entry name" value="Alkaline_phosphatase_core_sf"/>
</dbReference>
<accession>A0A5B7SQ52</accession>
<dbReference type="InterPro" id="IPR000917">
    <property type="entry name" value="Sulfatase_N"/>
</dbReference>
<gene>
    <name evidence="8" type="ORF">FGM00_05170</name>
</gene>
<evidence type="ECO:0000259" key="7">
    <source>
        <dbReference type="Pfam" id="PF00884"/>
    </source>
</evidence>
<dbReference type="SUPFAM" id="SSF53649">
    <property type="entry name" value="Alkaline phosphatase-like"/>
    <property type="match status" value="1"/>
</dbReference>
<dbReference type="OrthoDB" id="9765065at2"/>
<sequence length="536" mass="60444">MAQVVYKKQRKSLFELVVVLCLAVLVGCKDKELFHPKKKPNIIFILADDLGANDLSFIGSKFYETPNIDAIATKGTVFTNGYASAQVCSPSRASILLGQSTARHGITDWIGAPSGTEWRKLNRNTKLLPPEYVRSLPKQDTTLAEALRSHGYNTFFAGKWHLGPSGSWPTDHGFDINKGGWDVGSPKGGYFSPWENPNLANTNNGENLSMRLARETANFIERNKDTTFFAYLSFYAVHGPIQTTQEKWKRYREKAEAAGIQESGFEMERVLPIRTVQDNPIYAGLVEQMDDAIGLVLKKLKQLGLDENTIIVFTSDNGGVASGDAFSTTNLPLRGGKGYQWEGGIREPYFIKVPWLEKNSRIAYPATGSDFYPTLLDLAELPLKPGQHSDGISLKPLLEGESLAQRPLYWHYPHYGNQGGEPASMIREGDWKLIHYWEDGRNELYNLVSDPYEQNNISEQNEGQARLLKEKLIDYLKSVNANKPEKDPEFDAELARQLYQEKKDVLLPQLEAQRLKFLSKDFQPNKNWWGSQLTND</sequence>
<dbReference type="Pfam" id="PF00884">
    <property type="entry name" value="Sulfatase"/>
    <property type="match status" value="1"/>
</dbReference>
<keyword evidence="5" id="KW-0378">Hydrolase</keyword>
<keyword evidence="3" id="KW-0479">Metal-binding</keyword>
<dbReference type="PANTHER" id="PTHR42693">
    <property type="entry name" value="ARYLSULFATASE FAMILY MEMBER"/>
    <property type="match status" value="1"/>
</dbReference>
<comment type="cofactor">
    <cofactor evidence="1">
        <name>Ca(2+)</name>
        <dbReference type="ChEBI" id="CHEBI:29108"/>
    </cofactor>
</comment>
<keyword evidence="6" id="KW-0106">Calcium</keyword>
<dbReference type="EMBL" id="CP040710">
    <property type="protein sequence ID" value="QCW99528.1"/>
    <property type="molecule type" value="Genomic_DNA"/>
</dbReference>
<evidence type="ECO:0000256" key="1">
    <source>
        <dbReference type="ARBA" id="ARBA00001913"/>
    </source>
</evidence>
<dbReference type="KEGG" id="asag:FGM00_05170"/>
<dbReference type="GO" id="GO:0004065">
    <property type="term" value="F:arylsulfatase activity"/>
    <property type="evidence" value="ECO:0007669"/>
    <property type="project" value="TreeGrafter"/>
</dbReference>
<evidence type="ECO:0000256" key="5">
    <source>
        <dbReference type="ARBA" id="ARBA00022801"/>
    </source>
</evidence>
<organism evidence="8 9">
    <name type="scientific">Aggregatimonas sangjinii</name>
    <dbReference type="NCBI Taxonomy" id="2583587"/>
    <lineage>
        <taxon>Bacteria</taxon>
        <taxon>Pseudomonadati</taxon>
        <taxon>Bacteroidota</taxon>
        <taxon>Flavobacteriia</taxon>
        <taxon>Flavobacteriales</taxon>
        <taxon>Flavobacteriaceae</taxon>
        <taxon>Aggregatimonas</taxon>
    </lineage>
</organism>
<dbReference type="PROSITE" id="PS00149">
    <property type="entry name" value="SULFATASE_2"/>
    <property type="match status" value="1"/>
</dbReference>
<feature type="domain" description="Sulfatase N-terminal" evidence="7">
    <location>
        <begin position="40"/>
        <end position="380"/>
    </location>
</feature>
<dbReference type="InterPro" id="IPR050738">
    <property type="entry name" value="Sulfatase"/>
</dbReference>
<evidence type="ECO:0000313" key="8">
    <source>
        <dbReference type="EMBL" id="QCW99528.1"/>
    </source>
</evidence>
<dbReference type="RefSeq" id="WP_138851881.1">
    <property type="nucleotide sequence ID" value="NZ_CP040710.1"/>
</dbReference>
<evidence type="ECO:0000256" key="3">
    <source>
        <dbReference type="ARBA" id="ARBA00022723"/>
    </source>
</evidence>